<dbReference type="HOGENOM" id="CLU_111016_2_0_0"/>
<dbReference type="SUPFAM" id="SSF55620">
    <property type="entry name" value="Tetrahydrobiopterin biosynthesis enzymes-like"/>
    <property type="match status" value="1"/>
</dbReference>
<keyword evidence="5 8" id="KW-0862">Zinc</keyword>
<keyword evidence="8" id="KW-0671">Queuosine biosynthesis</keyword>
<keyword evidence="4 8" id="KW-0479">Metal-binding</keyword>
<protein>
    <recommendedName>
        <fullName evidence="3 8">6-carboxy-5,6,7,8-tetrahydropterin synthase</fullName>
        <ecNumber evidence="8">4.-.-.-</ecNumber>
    </recommendedName>
</protein>
<evidence type="ECO:0000313" key="12">
    <source>
        <dbReference type="Proteomes" id="UP000000343"/>
    </source>
</evidence>
<dbReference type="UniPathway" id="UPA00391"/>
<feature type="active site" description="Proton acceptor" evidence="9">
    <location>
        <position position="33"/>
    </location>
</feature>
<feature type="binding site" evidence="10">
    <location>
        <position position="14"/>
    </location>
    <ligand>
        <name>Zn(2+)</name>
        <dbReference type="ChEBI" id="CHEBI:29105"/>
    </ligand>
</feature>
<dbReference type="Pfam" id="PF01242">
    <property type="entry name" value="PTPS"/>
    <property type="match status" value="1"/>
</dbReference>
<dbReference type="PaxDb" id="1198114-AciX9_2291"/>
<dbReference type="EMBL" id="CP002480">
    <property type="protein sequence ID" value="ADW69329.1"/>
    <property type="molecule type" value="Genomic_DNA"/>
</dbReference>
<keyword evidence="12" id="KW-1185">Reference proteome</keyword>
<dbReference type="Proteomes" id="UP000000343">
    <property type="component" value="Chromosome"/>
</dbReference>
<sequence length="146" mass="16427">MILLTRKAEFSAAHFYWNDALSQQENERIFGKCANRNGHGHNYTLEVTVAGEVDPITGFVVDLKKLKDILEQEVVGVYDHRHLNLEIPDFATVIPTTENIAIAIWRRLAGKIPNATLHRVRVYEMPDLFADFYGDFGPEAEAGAGN</sequence>
<reference evidence="12" key="1">
    <citation type="submission" date="2011-01" db="EMBL/GenBank/DDBJ databases">
        <title>Complete sequence of chromosome of Acidobacterium sp. MP5ACTX9.</title>
        <authorList>
            <consortium name="US DOE Joint Genome Institute"/>
            <person name="Lucas S."/>
            <person name="Copeland A."/>
            <person name="Lapidus A."/>
            <person name="Cheng J.-F."/>
            <person name="Goodwin L."/>
            <person name="Pitluck S."/>
            <person name="Teshima H."/>
            <person name="Detter J.C."/>
            <person name="Han C."/>
            <person name="Tapia R."/>
            <person name="Land M."/>
            <person name="Hauser L."/>
            <person name="Kyrpides N."/>
            <person name="Ivanova N."/>
            <person name="Ovchinnikova G."/>
            <person name="Pagani I."/>
            <person name="Rawat S.R."/>
            <person name="Mannisto M."/>
            <person name="Haggblom M.M."/>
            <person name="Woyke T."/>
        </authorList>
    </citation>
    <scope>NUCLEOTIDE SEQUENCE [LARGE SCALE GENOMIC DNA]</scope>
    <source>
        <strain evidence="12">MP5ACTX9</strain>
    </source>
</reference>
<evidence type="ECO:0000256" key="5">
    <source>
        <dbReference type="ARBA" id="ARBA00022833"/>
    </source>
</evidence>
<dbReference type="STRING" id="1198114.AciX9_2291"/>
<organism evidence="12">
    <name type="scientific">Granulicella tundricola (strain ATCC BAA-1859 / DSM 23138 / MP5ACTX9)</name>
    <dbReference type="NCBI Taxonomy" id="1198114"/>
    <lineage>
        <taxon>Bacteria</taxon>
        <taxon>Pseudomonadati</taxon>
        <taxon>Acidobacteriota</taxon>
        <taxon>Terriglobia</taxon>
        <taxon>Terriglobales</taxon>
        <taxon>Acidobacteriaceae</taxon>
        <taxon>Granulicella</taxon>
    </lineage>
</organism>
<evidence type="ECO:0000256" key="7">
    <source>
        <dbReference type="ARBA" id="ARBA00048807"/>
    </source>
</evidence>
<dbReference type="GO" id="GO:0046872">
    <property type="term" value="F:metal ion binding"/>
    <property type="evidence" value="ECO:0007669"/>
    <property type="project" value="UniProtKB-KW"/>
</dbReference>
<dbReference type="GO" id="GO:0070497">
    <property type="term" value="F:6-carboxytetrahydropterin synthase activity"/>
    <property type="evidence" value="ECO:0007669"/>
    <property type="project" value="UniProtKB-EC"/>
</dbReference>
<accession>E8X3Q1</accession>
<dbReference type="InterPro" id="IPR007115">
    <property type="entry name" value="6-PTP_synth/QueD"/>
</dbReference>
<feature type="active site" description="Charge relay system" evidence="9">
    <location>
        <position position="124"/>
    </location>
</feature>
<evidence type="ECO:0000313" key="11">
    <source>
        <dbReference type="EMBL" id="ADW69329.1"/>
    </source>
</evidence>
<gene>
    <name evidence="11" type="ordered locus">AciX9_2291</name>
</gene>
<comment type="cofactor">
    <cofactor evidence="8 10">
        <name>Zn(2+)</name>
        <dbReference type="ChEBI" id="CHEBI:29105"/>
    </cofactor>
    <text evidence="8 10">Binds 1 zinc ion per subunit.</text>
</comment>
<dbReference type="PIRSF" id="PIRSF006113">
    <property type="entry name" value="PTP_synth"/>
    <property type="match status" value="1"/>
</dbReference>
<dbReference type="PANTHER" id="PTHR12589:SF7">
    <property type="entry name" value="6-PYRUVOYL TETRAHYDROBIOPTERIN SYNTHASE"/>
    <property type="match status" value="1"/>
</dbReference>
<evidence type="ECO:0000256" key="1">
    <source>
        <dbReference type="ARBA" id="ARBA00005061"/>
    </source>
</evidence>
<comment type="catalytic activity">
    <reaction evidence="7 8">
        <text>7,8-dihydroneopterin 3'-triphosphate + H2O = 6-carboxy-5,6,7,8-tetrahydropterin + triphosphate + acetaldehyde + 2 H(+)</text>
        <dbReference type="Rhea" id="RHEA:27966"/>
        <dbReference type="ChEBI" id="CHEBI:15343"/>
        <dbReference type="ChEBI" id="CHEBI:15377"/>
        <dbReference type="ChEBI" id="CHEBI:15378"/>
        <dbReference type="ChEBI" id="CHEBI:18036"/>
        <dbReference type="ChEBI" id="CHEBI:58462"/>
        <dbReference type="ChEBI" id="CHEBI:61032"/>
        <dbReference type="EC" id="4.1.2.50"/>
    </reaction>
</comment>
<feature type="binding site" evidence="10">
    <location>
        <position position="39"/>
    </location>
    <ligand>
        <name>Zn(2+)</name>
        <dbReference type="ChEBI" id="CHEBI:29105"/>
    </ligand>
</feature>
<name>E8X3Q1_GRATM</name>
<evidence type="ECO:0000256" key="3">
    <source>
        <dbReference type="ARBA" id="ARBA00018141"/>
    </source>
</evidence>
<dbReference type="InterPro" id="IPR038418">
    <property type="entry name" value="6-PTP_synth/QueD_sf"/>
</dbReference>
<feature type="binding site" evidence="10">
    <location>
        <position position="41"/>
    </location>
    <ligand>
        <name>Zn(2+)</name>
        <dbReference type="ChEBI" id="CHEBI:29105"/>
    </ligand>
</feature>
<dbReference type="eggNOG" id="COG0720">
    <property type="taxonomic scope" value="Bacteria"/>
</dbReference>
<evidence type="ECO:0000256" key="10">
    <source>
        <dbReference type="PIRSR" id="PIRSR006113-2"/>
    </source>
</evidence>
<evidence type="ECO:0000256" key="4">
    <source>
        <dbReference type="ARBA" id="ARBA00022723"/>
    </source>
</evidence>
<evidence type="ECO:0000256" key="8">
    <source>
        <dbReference type="PIRNR" id="PIRNR006113"/>
    </source>
</evidence>
<evidence type="ECO:0000256" key="2">
    <source>
        <dbReference type="ARBA" id="ARBA00008900"/>
    </source>
</evidence>
<comment type="similarity">
    <text evidence="2 8">Belongs to the PTPS family. QueD subfamily.</text>
</comment>
<dbReference type="RefSeq" id="WP_013580645.1">
    <property type="nucleotide sequence ID" value="NC_015064.1"/>
</dbReference>
<dbReference type="KEGG" id="acm:AciX9_2291"/>
<evidence type="ECO:0000256" key="9">
    <source>
        <dbReference type="PIRSR" id="PIRSR006113-1"/>
    </source>
</evidence>
<dbReference type="FunFam" id="3.30.479.10:FF:000003">
    <property type="entry name" value="6-pyruvoyl tetrahydrobiopterin synthase"/>
    <property type="match status" value="1"/>
</dbReference>
<dbReference type="EC" id="4.-.-.-" evidence="8"/>
<keyword evidence="6 8" id="KW-0456">Lyase</keyword>
<proteinExistence type="inferred from homology"/>
<evidence type="ECO:0000256" key="6">
    <source>
        <dbReference type="ARBA" id="ARBA00023239"/>
    </source>
</evidence>
<comment type="pathway">
    <text evidence="1 8">Purine metabolism; 7-cyano-7-deazaguanine biosynthesis.</text>
</comment>
<dbReference type="GO" id="GO:0008616">
    <property type="term" value="P:tRNA queuosine(34) biosynthetic process"/>
    <property type="evidence" value="ECO:0007669"/>
    <property type="project" value="UniProtKB-KW"/>
</dbReference>
<dbReference type="AlphaFoldDB" id="E8X3Q1"/>
<dbReference type="Gene3D" id="3.30.479.10">
    <property type="entry name" value="6-pyruvoyl tetrahydropterin synthase/QueD"/>
    <property type="match status" value="1"/>
</dbReference>
<dbReference type="OrthoDB" id="9804698at2"/>
<dbReference type="PANTHER" id="PTHR12589">
    <property type="entry name" value="PYRUVOYL TETRAHYDROBIOPTERIN SYNTHASE"/>
    <property type="match status" value="1"/>
</dbReference>
<feature type="active site" description="Charge relay system" evidence="9">
    <location>
        <position position="80"/>
    </location>
</feature>